<dbReference type="Pfam" id="PF00501">
    <property type="entry name" value="AMP-binding"/>
    <property type="match status" value="1"/>
</dbReference>
<comment type="similarity">
    <text evidence="1">Belongs to the ATP-dependent AMP-binding enzyme family.</text>
</comment>
<dbReference type="InterPro" id="IPR000873">
    <property type="entry name" value="AMP-dep_synth/lig_dom"/>
</dbReference>
<dbReference type="AlphaFoldDB" id="A0A9W6PH04"/>
<feature type="domain" description="AMP-dependent synthetase/ligase" evidence="2">
    <location>
        <begin position="48"/>
        <end position="409"/>
    </location>
</feature>
<comment type="caution">
    <text evidence="3">The sequence shown here is derived from an EMBL/GenBank/DDBJ whole genome shotgun (WGS) entry which is preliminary data.</text>
</comment>
<dbReference type="PANTHER" id="PTHR43201:SF8">
    <property type="entry name" value="ACYL-COA SYNTHETASE FAMILY MEMBER 3"/>
    <property type="match status" value="1"/>
</dbReference>
<name>A0A9W6PH04_9ACTN</name>
<organism evidence="3 4">
    <name type="scientific">Kitasatospora phosalacinea</name>
    <dbReference type="NCBI Taxonomy" id="2065"/>
    <lineage>
        <taxon>Bacteria</taxon>
        <taxon>Bacillati</taxon>
        <taxon>Actinomycetota</taxon>
        <taxon>Actinomycetes</taxon>
        <taxon>Kitasatosporales</taxon>
        <taxon>Streptomycetaceae</taxon>
        <taxon>Kitasatospora</taxon>
    </lineage>
</organism>
<dbReference type="SUPFAM" id="SSF56801">
    <property type="entry name" value="Acetyl-CoA synthetase-like"/>
    <property type="match status" value="1"/>
</dbReference>
<evidence type="ECO:0000313" key="4">
    <source>
        <dbReference type="Proteomes" id="UP001165143"/>
    </source>
</evidence>
<evidence type="ECO:0000256" key="1">
    <source>
        <dbReference type="ARBA" id="ARBA00006432"/>
    </source>
</evidence>
<dbReference type="EMBL" id="BSRX01000014">
    <property type="protein sequence ID" value="GLW54758.1"/>
    <property type="molecule type" value="Genomic_DNA"/>
</dbReference>
<reference evidence="3" key="1">
    <citation type="submission" date="2023-02" db="EMBL/GenBank/DDBJ databases">
        <title>Kitasatospora phosalacinea NBRC 14362.</title>
        <authorList>
            <person name="Ichikawa N."/>
            <person name="Sato H."/>
            <person name="Tonouchi N."/>
        </authorList>
    </citation>
    <scope>NUCLEOTIDE SEQUENCE</scope>
    <source>
        <strain evidence="3">NBRC 14362</strain>
    </source>
</reference>
<evidence type="ECO:0000259" key="2">
    <source>
        <dbReference type="Pfam" id="PF00501"/>
    </source>
</evidence>
<sequence>MRDTGIRARLAADPGLGTGNVLTSLLAHGADPDGPGAAFDVPVDGFPAGRGLTLGQLRERVAARAAWWHGRGIGPRDVVALYVSGSADCLLNFLALTWLGAVPALLNRHLPGDVAAEYVRRLRAAALLTDAEHRERLAGAELGVALHADAGPHAAGLPAAGLPAAGPGSGDPAAAPVPYRHHADDPVVITHSSGTTRMPAAVVHSHASLFAAVKLFRLAAPRARGTERILSALPAAHAAGVSTLNLALCHRSEVLFLSAQDGDGVLAAIERWEPTGVFGFAATWAQLARHDLTERRLSSVSLWFNTGDCAHEPHVRRLVAAGSRVTVTREGVRRVPGSHFVDGLGSTEMGHSAFHLTHGPDTERYGRCIGVPHGFAEVALLDVATGREVPVGEVGHFALKAPTLAPGYWNDSAATYRNRLDGYYLTGDLLYRDAEGYYYHVDRAVDAVDLGGGEWLYTALSEERILTACPDVLDCTVVSLRTGPADDAADDAADGPVVTDVLLALRPDADPSADRSPAVRAALTPAAAATLRAVLVIGEEELVLGPTGKVRKFLMRQRHRAAVGAATGAAGTARAAGAVAP</sequence>
<dbReference type="OrthoDB" id="4495845at2"/>
<dbReference type="Proteomes" id="UP001165143">
    <property type="component" value="Unassembled WGS sequence"/>
</dbReference>
<dbReference type="PANTHER" id="PTHR43201">
    <property type="entry name" value="ACYL-COA SYNTHETASE"/>
    <property type="match status" value="1"/>
</dbReference>
<accession>A0A9W6PH04</accession>
<dbReference type="GO" id="GO:0006631">
    <property type="term" value="P:fatty acid metabolic process"/>
    <property type="evidence" value="ECO:0007669"/>
    <property type="project" value="TreeGrafter"/>
</dbReference>
<dbReference type="InterPro" id="IPR042099">
    <property type="entry name" value="ANL_N_sf"/>
</dbReference>
<proteinExistence type="inferred from homology"/>
<dbReference type="Gene3D" id="3.40.50.12780">
    <property type="entry name" value="N-terminal domain of ligase-like"/>
    <property type="match status" value="1"/>
</dbReference>
<dbReference type="RefSeq" id="WP_033256329.1">
    <property type="nucleotide sequence ID" value="NZ_BSRX01000014.1"/>
</dbReference>
<protein>
    <recommendedName>
        <fullName evidence="2">AMP-dependent synthetase/ligase domain-containing protein</fullName>
    </recommendedName>
</protein>
<dbReference type="GO" id="GO:0031956">
    <property type="term" value="F:medium-chain fatty acid-CoA ligase activity"/>
    <property type="evidence" value="ECO:0007669"/>
    <property type="project" value="TreeGrafter"/>
</dbReference>
<gene>
    <name evidence="3" type="ORF">Kpho01_27690</name>
</gene>
<evidence type="ECO:0000313" key="3">
    <source>
        <dbReference type="EMBL" id="GLW54758.1"/>
    </source>
</evidence>